<protein>
    <submittedName>
        <fullName evidence="2">Uncharacterized protein</fullName>
    </submittedName>
</protein>
<keyword evidence="1" id="KW-0472">Membrane</keyword>
<proteinExistence type="predicted"/>
<dbReference type="GeneID" id="9042581"/>
<dbReference type="EMBL" id="GG675112">
    <property type="protein sequence ID" value="EER13611.1"/>
    <property type="molecule type" value="Genomic_DNA"/>
</dbReference>
<dbReference type="AlphaFoldDB" id="C5KPI2"/>
<feature type="transmembrane region" description="Helical" evidence="1">
    <location>
        <begin position="85"/>
        <end position="109"/>
    </location>
</feature>
<evidence type="ECO:0000313" key="3">
    <source>
        <dbReference type="Proteomes" id="UP000007800"/>
    </source>
</evidence>
<organism evidence="3">
    <name type="scientific">Perkinsus marinus (strain ATCC 50983 / TXsc)</name>
    <dbReference type="NCBI Taxonomy" id="423536"/>
    <lineage>
        <taxon>Eukaryota</taxon>
        <taxon>Sar</taxon>
        <taxon>Alveolata</taxon>
        <taxon>Perkinsozoa</taxon>
        <taxon>Perkinsea</taxon>
        <taxon>Perkinsida</taxon>
        <taxon>Perkinsidae</taxon>
        <taxon>Perkinsus</taxon>
    </lineage>
</organism>
<name>C5KPI2_PERM5</name>
<dbReference type="InParanoid" id="C5KPI2"/>
<sequence>MQSFGVGPPGPTVEHLFEGSTGDQNVATVHFLPPGISDPWLSLMLFTAAWCILYSILVCAIGCLNSGLRATNPSSINLTPMTPFLANNLTSLANTFLSITGVSVFAIQLKADGLSLASPRLIVGPLLEYTSTFYIAFAAYCVYDMLWVVFLQPSIDKVN</sequence>
<feature type="transmembrane region" description="Helical" evidence="1">
    <location>
        <begin position="129"/>
        <end position="151"/>
    </location>
</feature>
<evidence type="ECO:0000313" key="2">
    <source>
        <dbReference type="EMBL" id="EER13611.1"/>
    </source>
</evidence>
<dbReference type="Proteomes" id="UP000007800">
    <property type="component" value="Unassembled WGS sequence"/>
</dbReference>
<keyword evidence="1" id="KW-0812">Transmembrane</keyword>
<evidence type="ECO:0000256" key="1">
    <source>
        <dbReference type="SAM" id="Phobius"/>
    </source>
</evidence>
<keyword evidence="1" id="KW-1133">Transmembrane helix</keyword>
<gene>
    <name evidence="2" type="ORF">Pmar_PMAR001288</name>
</gene>
<dbReference type="OrthoDB" id="10266980at2759"/>
<accession>C5KPI2</accession>
<reference evidence="2 3" key="1">
    <citation type="submission" date="2008-07" db="EMBL/GenBank/DDBJ databases">
        <authorList>
            <person name="El-Sayed N."/>
            <person name="Caler E."/>
            <person name="Inman J."/>
            <person name="Amedeo P."/>
            <person name="Hass B."/>
            <person name="Wortman J."/>
        </authorList>
    </citation>
    <scope>NUCLEOTIDE SEQUENCE [LARGE SCALE GENOMIC DNA]</scope>
    <source>
        <strain evidence="3">ATCC 50983 / TXsc</strain>
    </source>
</reference>
<keyword evidence="3" id="KW-1185">Reference proteome</keyword>
<dbReference type="RefSeq" id="XP_002781816.1">
    <property type="nucleotide sequence ID" value="XM_002781770.1"/>
</dbReference>
<feature type="transmembrane region" description="Helical" evidence="1">
    <location>
        <begin position="40"/>
        <end position="64"/>
    </location>
</feature>